<dbReference type="PANTHER" id="PTHR11863">
    <property type="entry name" value="STEROL DESATURASE"/>
    <property type="match status" value="1"/>
</dbReference>
<keyword evidence="9" id="KW-1185">Reference proteome</keyword>
<keyword evidence="2 6" id="KW-0812">Transmembrane</keyword>
<dbReference type="InterPro" id="IPR050307">
    <property type="entry name" value="Sterol_Desaturase_Related"/>
</dbReference>
<protein>
    <submittedName>
        <fullName evidence="8">Sterol desaturase family protein</fullName>
    </submittedName>
</protein>
<dbReference type="RefSeq" id="WP_199383897.1">
    <property type="nucleotide sequence ID" value="NZ_JAEMHM010000007.1"/>
</dbReference>
<comment type="caution">
    <text evidence="8">The sequence shown here is derived from an EMBL/GenBank/DDBJ whole genome shotgun (WGS) entry which is preliminary data.</text>
</comment>
<accession>A0A8J7JFE5</accession>
<dbReference type="GO" id="GO:0016020">
    <property type="term" value="C:membrane"/>
    <property type="evidence" value="ECO:0007669"/>
    <property type="project" value="UniProtKB-SubCell"/>
</dbReference>
<organism evidence="8 9">
    <name type="scientific">Geomesophilobacter sediminis</name>
    <dbReference type="NCBI Taxonomy" id="2798584"/>
    <lineage>
        <taxon>Bacteria</taxon>
        <taxon>Pseudomonadati</taxon>
        <taxon>Thermodesulfobacteriota</taxon>
        <taxon>Desulfuromonadia</taxon>
        <taxon>Geobacterales</taxon>
        <taxon>Geobacteraceae</taxon>
        <taxon>Geomesophilobacter</taxon>
    </lineage>
</organism>
<gene>
    <name evidence="8" type="ORF">JFN93_09815</name>
</gene>
<dbReference type="AlphaFoldDB" id="A0A8J7JFE5"/>
<dbReference type="GO" id="GO:0005506">
    <property type="term" value="F:iron ion binding"/>
    <property type="evidence" value="ECO:0007669"/>
    <property type="project" value="InterPro"/>
</dbReference>
<proteinExistence type="predicted"/>
<keyword evidence="4 6" id="KW-0472">Membrane</keyword>
<evidence type="ECO:0000256" key="2">
    <source>
        <dbReference type="ARBA" id="ARBA00022692"/>
    </source>
</evidence>
<dbReference type="Pfam" id="PF04116">
    <property type="entry name" value="FA_hydroxylase"/>
    <property type="match status" value="1"/>
</dbReference>
<feature type="transmembrane region" description="Helical" evidence="6">
    <location>
        <begin position="157"/>
        <end position="180"/>
    </location>
</feature>
<evidence type="ECO:0000313" key="8">
    <source>
        <dbReference type="EMBL" id="MBJ6725004.1"/>
    </source>
</evidence>
<sequence>MQGKPGRLNRQLPGWFNNILIFGTMAAVVAMELKRPLRRARQDKLLRDLRNMTMAATSAATVALLEKPVTTRLTALVQQKRWGLLKLVRLPFAVELFLSVVLLDYTLYLWHVLTHRVPFLWRFHQPHHVDLDMDATTALRFHFGEIALSVPWRGTQVLVLGISPLGLGLWQTLTLMAIMFHHSDQRLPLRLERWLSRLITTPRMHGIHHSIVRDETDSNWSTIFSWPDYLHRTIRLNVPQDQVTIGVPAYQDPAQLTIGKILMLPFEPQGPAWQLDRKAAAYIPATESMYLDAGEPKRDPQPGPVTELAP</sequence>
<evidence type="ECO:0000256" key="5">
    <source>
        <dbReference type="SAM" id="MobiDB-lite"/>
    </source>
</evidence>
<feature type="transmembrane region" description="Helical" evidence="6">
    <location>
        <begin position="15"/>
        <end position="33"/>
    </location>
</feature>
<evidence type="ECO:0000313" key="9">
    <source>
        <dbReference type="Proteomes" id="UP000636888"/>
    </source>
</evidence>
<reference evidence="8" key="1">
    <citation type="submission" date="2020-12" db="EMBL/GenBank/DDBJ databases">
        <title>Geomonas sp. Red875, isolated from river sediment.</title>
        <authorList>
            <person name="Xu Z."/>
            <person name="Zhang Z."/>
            <person name="Masuda Y."/>
            <person name="Itoh H."/>
            <person name="Senoo K."/>
        </authorList>
    </citation>
    <scope>NUCLEOTIDE SEQUENCE</scope>
    <source>
        <strain evidence="8">Red875</strain>
    </source>
</reference>
<evidence type="ECO:0000256" key="4">
    <source>
        <dbReference type="ARBA" id="ARBA00023136"/>
    </source>
</evidence>
<evidence type="ECO:0000259" key="7">
    <source>
        <dbReference type="Pfam" id="PF04116"/>
    </source>
</evidence>
<dbReference type="GO" id="GO:0008610">
    <property type="term" value="P:lipid biosynthetic process"/>
    <property type="evidence" value="ECO:0007669"/>
    <property type="project" value="InterPro"/>
</dbReference>
<evidence type="ECO:0000256" key="3">
    <source>
        <dbReference type="ARBA" id="ARBA00022989"/>
    </source>
</evidence>
<feature type="region of interest" description="Disordered" evidence="5">
    <location>
        <begin position="291"/>
        <end position="310"/>
    </location>
</feature>
<dbReference type="EMBL" id="JAEMHM010000007">
    <property type="protein sequence ID" value="MBJ6725004.1"/>
    <property type="molecule type" value="Genomic_DNA"/>
</dbReference>
<comment type="subcellular location">
    <subcellularLocation>
        <location evidence="1">Membrane</location>
    </subcellularLocation>
</comment>
<name>A0A8J7JFE5_9BACT</name>
<dbReference type="Proteomes" id="UP000636888">
    <property type="component" value="Unassembled WGS sequence"/>
</dbReference>
<dbReference type="GO" id="GO:0016491">
    <property type="term" value="F:oxidoreductase activity"/>
    <property type="evidence" value="ECO:0007669"/>
    <property type="project" value="InterPro"/>
</dbReference>
<evidence type="ECO:0000256" key="6">
    <source>
        <dbReference type="SAM" id="Phobius"/>
    </source>
</evidence>
<feature type="transmembrane region" description="Helical" evidence="6">
    <location>
        <begin position="90"/>
        <end position="110"/>
    </location>
</feature>
<dbReference type="InterPro" id="IPR006694">
    <property type="entry name" value="Fatty_acid_hydroxylase"/>
</dbReference>
<evidence type="ECO:0000256" key="1">
    <source>
        <dbReference type="ARBA" id="ARBA00004370"/>
    </source>
</evidence>
<feature type="domain" description="Fatty acid hydroxylase" evidence="7">
    <location>
        <begin position="97"/>
        <end position="233"/>
    </location>
</feature>
<keyword evidence="3 6" id="KW-1133">Transmembrane helix</keyword>